<dbReference type="AlphaFoldDB" id="A0A371GZ09"/>
<sequence>MGNTSRGSDKPGRASLEKALSIEEVHDRDLGSWKLLEVIARYSRRTPVDRNLNVWPITMHYRCPSKAIVVEGGFSRNSEFLTLYSKSKTESNLTLSRLSKPESYRQF</sequence>
<feature type="non-terminal residue" evidence="1">
    <location>
        <position position="107"/>
    </location>
</feature>
<organism evidence="1 2">
    <name type="scientific">Mucuna pruriens</name>
    <name type="common">Velvet bean</name>
    <name type="synonym">Dolichos pruriens</name>
    <dbReference type="NCBI Taxonomy" id="157652"/>
    <lineage>
        <taxon>Eukaryota</taxon>
        <taxon>Viridiplantae</taxon>
        <taxon>Streptophyta</taxon>
        <taxon>Embryophyta</taxon>
        <taxon>Tracheophyta</taxon>
        <taxon>Spermatophyta</taxon>
        <taxon>Magnoliopsida</taxon>
        <taxon>eudicotyledons</taxon>
        <taxon>Gunneridae</taxon>
        <taxon>Pentapetalae</taxon>
        <taxon>rosids</taxon>
        <taxon>fabids</taxon>
        <taxon>Fabales</taxon>
        <taxon>Fabaceae</taxon>
        <taxon>Papilionoideae</taxon>
        <taxon>50 kb inversion clade</taxon>
        <taxon>NPAAA clade</taxon>
        <taxon>indigoferoid/millettioid clade</taxon>
        <taxon>Phaseoleae</taxon>
        <taxon>Mucuna</taxon>
    </lineage>
</organism>
<dbReference type="Proteomes" id="UP000257109">
    <property type="component" value="Unassembled WGS sequence"/>
</dbReference>
<reference evidence="1" key="1">
    <citation type="submission" date="2018-05" db="EMBL/GenBank/DDBJ databases">
        <title>Draft genome of Mucuna pruriens seed.</title>
        <authorList>
            <person name="Nnadi N.E."/>
            <person name="Vos R."/>
            <person name="Hasami M.H."/>
            <person name="Devisetty U.K."/>
            <person name="Aguiy J.C."/>
        </authorList>
    </citation>
    <scope>NUCLEOTIDE SEQUENCE [LARGE SCALE GENOMIC DNA]</scope>
    <source>
        <strain evidence="1">JCA_2017</strain>
    </source>
</reference>
<evidence type="ECO:0000313" key="1">
    <source>
        <dbReference type="EMBL" id="RDX95787.1"/>
    </source>
</evidence>
<keyword evidence="2" id="KW-1185">Reference proteome</keyword>
<dbReference type="EMBL" id="QJKJ01004047">
    <property type="protein sequence ID" value="RDX95787.1"/>
    <property type="molecule type" value="Genomic_DNA"/>
</dbReference>
<gene>
    <name evidence="1" type="ORF">CR513_21644</name>
</gene>
<proteinExistence type="predicted"/>
<evidence type="ECO:0000313" key="2">
    <source>
        <dbReference type="Proteomes" id="UP000257109"/>
    </source>
</evidence>
<feature type="non-terminal residue" evidence="1">
    <location>
        <position position="1"/>
    </location>
</feature>
<protein>
    <submittedName>
        <fullName evidence="1">Uncharacterized protein</fullName>
    </submittedName>
</protein>
<name>A0A371GZ09_MUCPR</name>
<accession>A0A371GZ09</accession>
<comment type="caution">
    <text evidence="1">The sequence shown here is derived from an EMBL/GenBank/DDBJ whole genome shotgun (WGS) entry which is preliminary data.</text>
</comment>